<evidence type="ECO:0000256" key="13">
    <source>
        <dbReference type="PIRNR" id="PIRNR000977"/>
    </source>
</evidence>
<evidence type="ECO:0000256" key="3">
    <source>
        <dbReference type="ARBA" id="ARBA00019900"/>
    </source>
</evidence>
<dbReference type="InterPro" id="IPR022894">
    <property type="entry name" value="Oligoribonuclease"/>
</dbReference>
<dbReference type="Proteomes" id="UP000288789">
    <property type="component" value="Unassembled WGS sequence"/>
</dbReference>
<dbReference type="AlphaFoldDB" id="A0A443Z5J7"/>
<keyword evidence="6 13" id="KW-0227">DNA damage</keyword>
<comment type="subunit">
    <text evidence="12">Monomer. Interacts with ssb (via C-terminus); this interaction stimulates the exonuclease activity by recruiting the enzyme to its substrate.</text>
</comment>
<feature type="binding site" evidence="14">
    <location>
        <position position="160"/>
    </location>
    <ligand>
        <name>substrate</name>
    </ligand>
</feature>
<dbReference type="InterPro" id="IPR036397">
    <property type="entry name" value="RNaseH_sf"/>
</dbReference>
<dbReference type="Gene3D" id="3.30.1520.20">
    <property type="entry name" value="Exonuclease ExoI, domain 2"/>
    <property type="match status" value="1"/>
</dbReference>
<keyword evidence="19" id="KW-1185">Reference proteome</keyword>
<evidence type="ECO:0000259" key="16">
    <source>
        <dbReference type="PROSITE" id="PS51784"/>
    </source>
</evidence>
<evidence type="ECO:0000256" key="12">
    <source>
        <dbReference type="ARBA" id="ARBA00046792"/>
    </source>
</evidence>
<reference evidence="18 19" key="1">
    <citation type="submission" date="2018-12" db="EMBL/GenBank/DDBJ databases">
        <authorList>
            <person name="Li A."/>
            <person name="Zhang M."/>
            <person name="Zhu H."/>
        </authorList>
    </citation>
    <scope>NUCLEOTIDE SEQUENCE [LARGE SCALE GENOMIC DNA]</scope>
    <source>
        <strain evidence="18 19">R04H25</strain>
    </source>
</reference>
<dbReference type="PIRSF" id="PIRSF000977">
    <property type="entry name" value="Exodeoxyribonuclease_I"/>
    <property type="match status" value="1"/>
</dbReference>
<feature type="domain" description="ExoI C-terminal" evidence="17">
    <location>
        <begin position="356"/>
        <end position="477"/>
    </location>
</feature>
<dbReference type="GO" id="GO:0003677">
    <property type="term" value="F:DNA binding"/>
    <property type="evidence" value="ECO:0007669"/>
    <property type="project" value="UniProtKB-KW"/>
</dbReference>
<dbReference type="EC" id="3.1.11.1" evidence="2 13"/>
<dbReference type="PROSITE" id="PS51785">
    <property type="entry name" value="EXOI_C"/>
    <property type="match status" value="1"/>
</dbReference>
<dbReference type="PANTHER" id="PTHR11046">
    <property type="entry name" value="OLIGORIBONUCLEASE, MITOCHONDRIAL"/>
    <property type="match status" value="1"/>
</dbReference>
<evidence type="ECO:0000256" key="14">
    <source>
        <dbReference type="PIRSR" id="PIRSR000977-1"/>
    </source>
</evidence>
<dbReference type="PANTHER" id="PTHR11046:SF11">
    <property type="entry name" value="EXODEOXYRIBONUCLEASE I"/>
    <property type="match status" value="1"/>
</dbReference>
<keyword evidence="10" id="KW-0238">DNA-binding</keyword>
<dbReference type="Pfam" id="PF26016">
    <property type="entry name" value="ExoI_C"/>
    <property type="match status" value="1"/>
</dbReference>
<keyword evidence="8 13" id="KW-0269">Exonuclease</keyword>
<evidence type="ECO:0000256" key="15">
    <source>
        <dbReference type="PIRSR" id="PIRSR000977-2"/>
    </source>
</evidence>
<keyword evidence="7 13" id="KW-0378">Hydrolase</keyword>
<dbReference type="Gene3D" id="1.20.1280.70">
    <property type="entry name" value="Exonuclease ExoI, domain 3"/>
    <property type="match status" value="1"/>
</dbReference>
<dbReference type="Pfam" id="PF08411">
    <property type="entry name" value="ExoI_SH3"/>
    <property type="match status" value="1"/>
</dbReference>
<dbReference type="RefSeq" id="WP_128351438.1">
    <property type="nucleotide sequence ID" value="NZ_RSFE01000002.1"/>
</dbReference>
<feature type="domain" description="ExoI SH3-like" evidence="16">
    <location>
        <begin position="197"/>
        <end position="352"/>
    </location>
</feature>
<dbReference type="InterPro" id="IPR058561">
    <property type="entry name" value="Exonuc_1_C"/>
</dbReference>
<evidence type="ECO:0000256" key="2">
    <source>
        <dbReference type="ARBA" id="ARBA00012108"/>
    </source>
</evidence>
<proteinExistence type="predicted"/>
<dbReference type="Gene3D" id="1.10.287.1240">
    <property type="match status" value="1"/>
</dbReference>
<feature type="binding site" evidence="15">
    <location>
        <position position="12"/>
    </location>
    <ligand>
        <name>Mg(2+)</name>
        <dbReference type="ChEBI" id="CHEBI:18420"/>
        <label>2</label>
    </ligand>
</feature>
<feature type="binding site" evidence="15">
    <location>
        <position position="181"/>
    </location>
    <ligand>
        <name>Mg(2+)</name>
        <dbReference type="ChEBI" id="CHEBI:18420"/>
        <label>2</label>
    </ligand>
</feature>
<dbReference type="Gene3D" id="3.30.420.10">
    <property type="entry name" value="Ribonuclease H-like superfamily/Ribonuclease H"/>
    <property type="match status" value="1"/>
</dbReference>
<evidence type="ECO:0000256" key="5">
    <source>
        <dbReference type="ARBA" id="ARBA00022723"/>
    </source>
</evidence>
<dbReference type="SUPFAM" id="SSF53098">
    <property type="entry name" value="Ribonuclease H-like"/>
    <property type="match status" value="1"/>
</dbReference>
<dbReference type="GO" id="GO:0008310">
    <property type="term" value="F:single-stranded DNA 3'-5' DNA exonuclease activity"/>
    <property type="evidence" value="ECO:0007669"/>
    <property type="project" value="UniProtKB-EC"/>
</dbReference>
<dbReference type="OrthoDB" id="9763470at2"/>
<gene>
    <name evidence="18" type="ORF">EGC76_02445</name>
</gene>
<dbReference type="EMBL" id="RSFE01000002">
    <property type="protein sequence ID" value="RWU12070.1"/>
    <property type="molecule type" value="Genomic_DNA"/>
</dbReference>
<dbReference type="GO" id="GO:0006281">
    <property type="term" value="P:DNA repair"/>
    <property type="evidence" value="ECO:0007669"/>
    <property type="project" value="UniProtKB-KW"/>
</dbReference>
<dbReference type="InterPro" id="IPR013620">
    <property type="entry name" value="Exonuc_1_SH3"/>
</dbReference>
<evidence type="ECO:0000313" key="19">
    <source>
        <dbReference type="Proteomes" id="UP000288789"/>
    </source>
</evidence>
<evidence type="ECO:0000256" key="9">
    <source>
        <dbReference type="ARBA" id="ARBA00022842"/>
    </source>
</evidence>
<evidence type="ECO:0000256" key="4">
    <source>
        <dbReference type="ARBA" id="ARBA00022722"/>
    </source>
</evidence>
<dbReference type="PROSITE" id="PS51784">
    <property type="entry name" value="EXOI_SH3"/>
    <property type="match status" value="1"/>
</dbReference>
<dbReference type="FunFam" id="3.30.420.10:FF:000033">
    <property type="entry name" value="Exodeoxyribonuclease I"/>
    <property type="match status" value="1"/>
</dbReference>
<comment type="cofactor">
    <cofactor evidence="15">
        <name>Mg(2+)</name>
        <dbReference type="ChEBI" id="CHEBI:18420"/>
    </cofactor>
    <text evidence="15">Binds 2 Mg(2+) ions per monomer.</text>
</comment>
<evidence type="ECO:0000256" key="8">
    <source>
        <dbReference type="ARBA" id="ARBA00022839"/>
    </source>
</evidence>
<evidence type="ECO:0000256" key="11">
    <source>
        <dbReference type="ARBA" id="ARBA00023204"/>
    </source>
</evidence>
<dbReference type="Pfam" id="PF00929">
    <property type="entry name" value="RNase_T"/>
    <property type="match status" value="1"/>
</dbReference>
<evidence type="ECO:0000259" key="17">
    <source>
        <dbReference type="PROSITE" id="PS51785"/>
    </source>
</evidence>
<dbReference type="FunFam" id="1.20.1280.70:FF:000001">
    <property type="entry name" value="Exodeoxyribonuclease I"/>
    <property type="match status" value="1"/>
</dbReference>
<sequence length="477" mass="55002">MTQPTFYWHDYETWGANPQTDRPAQFAGLRTTLDFEPVGRPLTIYCQPTPDFLPHPQAVLITGITPQHALAQGMCESAFAEKIAAQMSEPNTTIIGYNNIAFDDEVTRNLFYRNFIDPYAHTWQDNNSRWDLIDLMRACYALRPEGIEWPYHDDGRVSMRLEELTRANDIEHGQAHDAMADVYATIAIAKKVKTAQPRLFDYAYGLRRKQAVKELVQLTTFTPLAHISGFYGANNGYLSVIMPLAFHPEQPNTVIYWDLRCNPEHIATLSDSELVERRFSRRAELSEQGLEHFGGGSFALNKCPFVAPLKVIDEQAQARWNINFDVIEQHRQQLLANPELRERLIAATIHSREFEPTNDPDLMLYGGDFFSDQDRSNMAIIRATEPNQLAGLELNFVDQRLPEMLFRFRARNYPATLTDNELQRWRTFCQNRLMEPPGRALNAEQFMHTLEQLSQQHASSSKNMRLLQDLYHYVQSL</sequence>
<evidence type="ECO:0000256" key="1">
    <source>
        <dbReference type="ARBA" id="ARBA00000563"/>
    </source>
</evidence>
<accession>A0A443Z5J7</accession>
<evidence type="ECO:0000313" key="18">
    <source>
        <dbReference type="EMBL" id="RWU12070.1"/>
    </source>
</evidence>
<protein>
    <recommendedName>
        <fullName evidence="3 13">Exodeoxyribonuclease I</fullName>
        <ecNumber evidence="2 13">3.1.11.1</ecNumber>
    </recommendedName>
</protein>
<keyword evidence="4 13" id="KW-0540">Nuclease</keyword>
<feature type="binding site" evidence="14">
    <location>
        <position position="12"/>
    </location>
    <ligand>
        <name>substrate</name>
    </ligand>
</feature>
<keyword evidence="9 15" id="KW-0460">Magnesium</keyword>
<evidence type="ECO:0000256" key="10">
    <source>
        <dbReference type="ARBA" id="ARBA00023125"/>
    </source>
</evidence>
<dbReference type="InterPro" id="IPR012337">
    <property type="entry name" value="RNaseH-like_sf"/>
</dbReference>
<feature type="binding site" evidence="15">
    <location>
        <position position="10"/>
    </location>
    <ligand>
        <name>Mg(2+)</name>
        <dbReference type="ChEBI" id="CHEBI:18420"/>
        <label>1</label>
    </ligand>
</feature>
<dbReference type="InterPro" id="IPR038649">
    <property type="entry name" value="EXOI_SH3_sf"/>
</dbReference>
<evidence type="ECO:0000256" key="7">
    <source>
        <dbReference type="ARBA" id="ARBA00022801"/>
    </source>
</evidence>
<evidence type="ECO:0000256" key="6">
    <source>
        <dbReference type="ARBA" id="ARBA00022763"/>
    </source>
</evidence>
<dbReference type="NCBIfam" id="NF008746">
    <property type="entry name" value="PRK11779.1"/>
    <property type="match status" value="1"/>
</dbReference>
<dbReference type="GO" id="GO:0000175">
    <property type="term" value="F:3'-5'-RNA exonuclease activity"/>
    <property type="evidence" value="ECO:0007669"/>
    <property type="project" value="InterPro"/>
</dbReference>
<dbReference type="GO" id="GO:0046872">
    <property type="term" value="F:metal ion binding"/>
    <property type="evidence" value="ECO:0007669"/>
    <property type="project" value="UniProtKB-KW"/>
</dbReference>
<organism evidence="18 19">
    <name type="scientific">Pseudidiomarina gelatinasegens</name>
    <dbReference type="NCBI Taxonomy" id="2487740"/>
    <lineage>
        <taxon>Bacteria</taxon>
        <taxon>Pseudomonadati</taxon>
        <taxon>Pseudomonadota</taxon>
        <taxon>Gammaproteobacteria</taxon>
        <taxon>Alteromonadales</taxon>
        <taxon>Idiomarinaceae</taxon>
        <taxon>Pseudidiomarina</taxon>
    </lineage>
</organism>
<keyword evidence="11 13" id="KW-0234">DNA repair</keyword>
<comment type="caution">
    <text evidence="18">The sequence shown here is derived from an EMBL/GenBank/DDBJ whole genome shotgun (WGS) entry which is preliminary data.</text>
</comment>
<dbReference type="InterPro" id="IPR034747">
    <property type="entry name" value="EXOI_SH3"/>
</dbReference>
<keyword evidence="5 15" id="KW-0479">Metal-binding</keyword>
<dbReference type="InterPro" id="IPR013520">
    <property type="entry name" value="Ribonucl_H"/>
</dbReference>
<dbReference type="SMART" id="SM00479">
    <property type="entry name" value="EXOIII"/>
    <property type="match status" value="1"/>
</dbReference>
<comment type="catalytic activity">
    <reaction evidence="1 13">
        <text>Exonucleolytic cleavage in the 3'- to 5'-direction to yield nucleoside 5'-phosphates.</text>
        <dbReference type="EC" id="3.1.11.1"/>
    </reaction>
</comment>
<name>A0A443Z5J7_9GAMM</name>
<dbReference type="CDD" id="cd06138">
    <property type="entry name" value="ExoI_N"/>
    <property type="match status" value="1"/>
</dbReference>
<dbReference type="InterPro" id="IPR023607">
    <property type="entry name" value="Exodeoxyribonuclease_I"/>
</dbReference>